<keyword evidence="3" id="KW-1185">Reference proteome</keyword>
<evidence type="ECO:0000313" key="3">
    <source>
        <dbReference type="Proteomes" id="UP000219338"/>
    </source>
</evidence>
<proteinExistence type="predicted"/>
<feature type="region of interest" description="Disordered" evidence="1">
    <location>
        <begin position="1"/>
        <end position="68"/>
    </location>
</feature>
<feature type="compositionally biased region" description="Polar residues" evidence="1">
    <location>
        <begin position="26"/>
        <end position="62"/>
    </location>
</feature>
<name>A0A284QXH3_ARMOS</name>
<evidence type="ECO:0000256" key="1">
    <source>
        <dbReference type="SAM" id="MobiDB-lite"/>
    </source>
</evidence>
<organism evidence="2 3">
    <name type="scientific">Armillaria ostoyae</name>
    <name type="common">Armillaria root rot fungus</name>
    <dbReference type="NCBI Taxonomy" id="47428"/>
    <lineage>
        <taxon>Eukaryota</taxon>
        <taxon>Fungi</taxon>
        <taxon>Dikarya</taxon>
        <taxon>Basidiomycota</taxon>
        <taxon>Agaricomycotina</taxon>
        <taxon>Agaricomycetes</taxon>
        <taxon>Agaricomycetidae</taxon>
        <taxon>Agaricales</taxon>
        <taxon>Marasmiineae</taxon>
        <taxon>Physalacriaceae</taxon>
        <taxon>Armillaria</taxon>
    </lineage>
</organism>
<gene>
    <name evidence="2" type="ORF">ARMOST_04494</name>
</gene>
<feature type="region of interest" description="Disordered" evidence="1">
    <location>
        <begin position="81"/>
        <end position="101"/>
    </location>
</feature>
<evidence type="ECO:0000313" key="2">
    <source>
        <dbReference type="EMBL" id="SJL01176.1"/>
    </source>
</evidence>
<accession>A0A284QXH3</accession>
<sequence length="101" mass="10534">MSQAELKLAGTLPETAPIPQMGDVLSQRQGVTSDSDPGSTDGASPHTHTPGNSGGRTLSPDNTLEKGEVVCPRIILTISVSRTEDDDDNDVGTLECDTVTK</sequence>
<reference evidence="3" key="1">
    <citation type="journal article" date="2017" name="Nat. Ecol. Evol.">
        <title>Genome expansion and lineage-specific genetic innovations in the forest pathogenic fungi Armillaria.</title>
        <authorList>
            <person name="Sipos G."/>
            <person name="Prasanna A.N."/>
            <person name="Walter M.C."/>
            <person name="O'Connor E."/>
            <person name="Balint B."/>
            <person name="Krizsan K."/>
            <person name="Kiss B."/>
            <person name="Hess J."/>
            <person name="Varga T."/>
            <person name="Slot J."/>
            <person name="Riley R."/>
            <person name="Boka B."/>
            <person name="Rigling D."/>
            <person name="Barry K."/>
            <person name="Lee J."/>
            <person name="Mihaltcheva S."/>
            <person name="LaButti K."/>
            <person name="Lipzen A."/>
            <person name="Waldron R."/>
            <person name="Moloney N.M."/>
            <person name="Sperisen C."/>
            <person name="Kredics L."/>
            <person name="Vagvoelgyi C."/>
            <person name="Patrignani A."/>
            <person name="Fitzpatrick D."/>
            <person name="Nagy I."/>
            <person name="Doyle S."/>
            <person name="Anderson J.B."/>
            <person name="Grigoriev I.V."/>
            <person name="Gueldener U."/>
            <person name="Muensterkoetter M."/>
            <person name="Nagy L.G."/>
        </authorList>
    </citation>
    <scope>NUCLEOTIDE SEQUENCE [LARGE SCALE GENOMIC DNA]</scope>
    <source>
        <strain evidence="3">C18/9</strain>
    </source>
</reference>
<protein>
    <submittedName>
        <fullName evidence="2">Uncharacterized protein</fullName>
    </submittedName>
</protein>
<dbReference type="AlphaFoldDB" id="A0A284QXH3"/>
<dbReference type="Proteomes" id="UP000219338">
    <property type="component" value="Unassembled WGS sequence"/>
</dbReference>
<dbReference type="EMBL" id="FUEG01000003">
    <property type="protein sequence ID" value="SJL01176.1"/>
    <property type="molecule type" value="Genomic_DNA"/>
</dbReference>